<proteinExistence type="predicted"/>
<dbReference type="Pfam" id="PF11162">
    <property type="entry name" value="DUF2946"/>
    <property type="match status" value="1"/>
</dbReference>
<keyword evidence="2" id="KW-1185">Reference proteome</keyword>
<dbReference type="Proteomes" id="UP000481417">
    <property type="component" value="Unassembled WGS sequence"/>
</dbReference>
<dbReference type="RefSeq" id="WP_154764226.1">
    <property type="nucleotide sequence ID" value="NZ_WMBT01000003.1"/>
</dbReference>
<dbReference type="InterPro" id="IPR021333">
    <property type="entry name" value="DUF2946"/>
</dbReference>
<organism evidence="1 2">
    <name type="scientific">Paracoccus lichenicola</name>
    <dbReference type="NCBI Taxonomy" id="2665644"/>
    <lineage>
        <taxon>Bacteria</taxon>
        <taxon>Pseudomonadati</taxon>
        <taxon>Pseudomonadota</taxon>
        <taxon>Alphaproteobacteria</taxon>
        <taxon>Rhodobacterales</taxon>
        <taxon>Paracoccaceae</taxon>
        <taxon>Paracoccus</taxon>
    </lineage>
</organism>
<accession>A0A6L6HPQ3</accession>
<reference evidence="1 2" key="1">
    <citation type="submission" date="2019-11" db="EMBL/GenBank/DDBJ databases">
        <authorList>
            <person name="Lang L."/>
        </authorList>
    </citation>
    <scope>NUCLEOTIDE SEQUENCE [LARGE SCALE GENOMIC DNA]</scope>
    <source>
        <strain evidence="1 2">YIM 132242</strain>
    </source>
</reference>
<evidence type="ECO:0000313" key="2">
    <source>
        <dbReference type="Proteomes" id="UP000481417"/>
    </source>
</evidence>
<sequence>MRRLIHQPWNLAFIGLLILALATGMAARPVPSEMDLRLESWVMAGGSLDDLCGDHGGDGHKAHCPLCSLGETTGLPTVAPSLRDADQRILARIVLPQLRRAAGHARDPAIPKRGPPHLI</sequence>
<protein>
    <recommendedName>
        <fullName evidence="3">DUF2946 domain-containing protein</fullName>
    </recommendedName>
</protein>
<dbReference type="AlphaFoldDB" id="A0A6L6HPQ3"/>
<name>A0A6L6HPQ3_9RHOB</name>
<dbReference type="EMBL" id="WMBT01000003">
    <property type="protein sequence ID" value="MTE00163.1"/>
    <property type="molecule type" value="Genomic_DNA"/>
</dbReference>
<comment type="caution">
    <text evidence="1">The sequence shown here is derived from an EMBL/GenBank/DDBJ whole genome shotgun (WGS) entry which is preliminary data.</text>
</comment>
<gene>
    <name evidence="1" type="ORF">GIY56_07680</name>
</gene>
<evidence type="ECO:0008006" key="3">
    <source>
        <dbReference type="Google" id="ProtNLM"/>
    </source>
</evidence>
<evidence type="ECO:0000313" key="1">
    <source>
        <dbReference type="EMBL" id="MTE00163.1"/>
    </source>
</evidence>